<accession>A0A222FFJ6</accession>
<dbReference type="EMBL" id="CP022530">
    <property type="protein sequence ID" value="ASP37181.1"/>
    <property type="molecule type" value="Genomic_DNA"/>
</dbReference>
<feature type="region of interest" description="Disordered" evidence="1">
    <location>
        <begin position="201"/>
        <end position="228"/>
    </location>
</feature>
<feature type="region of interest" description="Disordered" evidence="1">
    <location>
        <begin position="125"/>
        <end position="145"/>
    </location>
</feature>
<dbReference type="KEGG" id="bsan:CHH28_00105"/>
<feature type="transmembrane region" description="Helical" evidence="2">
    <location>
        <begin position="38"/>
        <end position="57"/>
    </location>
</feature>
<organism evidence="3 4">
    <name type="scientific">Bacterioplanes sanyensis</name>
    <dbReference type="NCBI Taxonomy" id="1249553"/>
    <lineage>
        <taxon>Bacteria</taxon>
        <taxon>Pseudomonadati</taxon>
        <taxon>Pseudomonadota</taxon>
        <taxon>Gammaproteobacteria</taxon>
        <taxon>Oceanospirillales</taxon>
        <taxon>Oceanospirillaceae</taxon>
        <taxon>Bacterioplanes</taxon>
    </lineage>
</organism>
<keyword evidence="2" id="KW-0472">Membrane</keyword>
<dbReference type="RefSeq" id="WP_094058399.1">
    <property type="nucleotide sequence ID" value="NZ_CP022530.1"/>
</dbReference>
<evidence type="ECO:0000256" key="1">
    <source>
        <dbReference type="SAM" id="MobiDB-lite"/>
    </source>
</evidence>
<keyword evidence="2" id="KW-0812">Transmembrane</keyword>
<evidence type="ECO:0000256" key="2">
    <source>
        <dbReference type="SAM" id="Phobius"/>
    </source>
</evidence>
<reference evidence="3 4" key="1">
    <citation type="submission" date="2017-07" db="EMBL/GenBank/DDBJ databases">
        <title>Annotated genome sequence of Bacterioplanes sanyensis isolated from Red Sea.</title>
        <authorList>
            <person name="Rehman Z.U."/>
        </authorList>
    </citation>
    <scope>NUCLEOTIDE SEQUENCE [LARGE SCALE GENOMIC DNA]</scope>
    <source>
        <strain evidence="3 4">NV9</strain>
    </source>
</reference>
<keyword evidence="2" id="KW-1133">Transmembrane helix</keyword>
<evidence type="ECO:0000313" key="3">
    <source>
        <dbReference type="EMBL" id="ASP37181.1"/>
    </source>
</evidence>
<name>A0A222FFJ6_9GAMM</name>
<gene>
    <name evidence="3" type="ORF">CHH28_00105</name>
</gene>
<protein>
    <submittedName>
        <fullName evidence="3">Uncharacterized protein</fullName>
    </submittedName>
</protein>
<feature type="compositionally biased region" description="Polar residues" evidence="1">
    <location>
        <begin position="128"/>
        <end position="137"/>
    </location>
</feature>
<dbReference type="AlphaFoldDB" id="A0A222FFJ6"/>
<proteinExistence type="predicted"/>
<dbReference type="Proteomes" id="UP000202440">
    <property type="component" value="Chromosome"/>
</dbReference>
<sequence>MSLVHQVLRDIDQRNESADAIPAGLVAEKKASAMPNSAVWLALVIVAMAAALVWALMSVTADAPSVNIVTVEPDGLSVSSANMQSSASMRLAAADSDLEELKADNTNTTALQPERPRAMVERIGSAGGSSENVGSENVDSKHVGSEPDVIESKVANSGTAASEISEGDAATLGATKAGINNANASEATDAQPVAAVATVTTPATGPQIVENDNRISSEEEPSVDGTPSAKVAVTFEPAVVSEPAVVAAPVVRLASTTEQASDATDVNALSAENNSETERVTAGPITRRQLPGQQAFQQALAAMQQQQWSQAQQLLAPLLEISAPQPAKQRYRTAYLRTLIEQQLWPQATAFYRAHQQRRDLQWLAVAAPGLHMAGEYALAAPAYQQLMQLQPDQASWPLALLWLYRQMDNTQAARALLPTLARYSGLSAQQRLWLQQQARELTL</sequence>
<evidence type="ECO:0000313" key="4">
    <source>
        <dbReference type="Proteomes" id="UP000202440"/>
    </source>
</evidence>
<dbReference type="OrthoDB" id="5406098at2"/>
<keyword evidence="4" id="KW-1185">Reference proteome</keyword>